<evidence type="ECO:0000256" key="11">
    <source>
        <dbReference type="ARBA" id="ARBA00034287"/>
    </source>
</evidence>
<keyword evidence="3" id="KW-0813">Transport</keyword>
<name>A0A090T7J3_9VIBR</name>
<comment type="catalytic activity">
    <reaction evidence="10">
        <text>(S)-malate(in) + succinate(out) = (S)-malate(out) + succinate(in)</text>
        <dbReference type="Rhea" id="RHEA:29327"/>
        <dbReference type="ChEBI" id="CHEBI:15589"/>
        <dbReference type="ChEBI" id="CHEBI:30031"/>
    </reaction>
    <physiologicalReaction direction="right-to-left" evidence="10">
        <dbReference type="Rhea" id="RHEA:29329"/>
    </physiologicalReaction>
</comment>
<keyword evidence="8" id="KW-0472">Membrane</keyword>
<evidence type="ECO:0000256" key="1">
    <source>
        <dbReference type="ARBA" id="ARBA00004429"/>
    </source>
</evidence>
<reference evidence="12 13" key="2">
    <citation type="submission" date="2014-09" db="EMBL/GenBank/DDBJ databases">
        <authorList>
            <consortium name="NBRP consortium"/>
            <person name="Sawabe T."/>
            <person name="Meirelles P."/>
            <person name="Nakanishi M."/>
            <person name="Sayaka M."/>
            <person name="Hattori M."/>
            <person name="Ohkuma M."/>
        </authorList>
    </citation>
    <scope>NUCLEOTIDE SEQUENCE [LARGE SCALE GENOMIC DNA]</scope>
    <source>
        <strain evidence="12 13">JCM 19240</strain>
    </source>
</reference>
<sequence length="51" mass="5636">MVGTGHSVYPLLPVIYDVSIKRGIRPERPMAIATVASQMGITASLLRRQQR</sequence>
<evidence type="ECO:0000313" key="13">
    <source>
        <dbReference type="Proteomes" id="UP000029224"/>
    </source>
</evidence>
<evidence type="ECO:0000313" key="12">
    <source>
        <dbReference type="EMBL" id="GAL35911.1"/>
    </source>
</evidence>
<dbReference type="Proteomes" id="UP000029224">
    <property type="component" value="Unassembled WGS sequence"/>
</dbReference>
<comment type="similarity">
    <text evidence="2">Belongs to the DcuA/DcuB transporter (TC 2.A.13.1) family.</text>
</comment>
<keyword evidence="7" id="KW-1133">Transmembrane helix</keyword>
<protein>
    <submittedName>
        <fullName evidence="12">C4-dicarboxylate like transporter</fullName>
    </submittedName>
</protein>
<comment type="subcellular location">
    <subcellularLocation>
        <location evidence="1">Cell inner membrane</location>
        <topology evidence="1">Multi-pass membrane protein</topology>
    </subcellularLocation>
</comment>
<evidence type="ECO:0000256" key="6">
    <source>
        <dbReference type="ARBA" id="ARBA00022692"/>
    </source>
</evidence>
<keyword evidence="6" id="KW-0812">Transmembrane</keyword>
<evidence type="ECO:0000256" key="5">
    <source>
        <dbReference type="ARBA" id="ARBA00022519"/>
    </source>
</evidence>
<evidence type="ECO:0000256" key="7">
    <source>
        <dbReference type="ARBA" id="ARBA00022989"/>
    </source>
</evidence>
<dbReference type="AlphaFoldDB" id="A0A090T7J3"/>
<evidence type="ECO:0000256" key="2">
    <source>
        <dbReference type="ARBA" id="ARBA00006413"/>
    </source>
</evidence>
<evidence type="ECO:0000256" key="3">
    <source>
        <dbReference type="ARBA" id="ARBA00022448"/>
    </source>
</evidence>
<keyword evidence="5" id="KW-0997">Cell inner membrane</keyword>
<keyword evidence="13" id="KW-1185">Reference proteome</keyword>
<accession>A0A090T7J3</accession>
<comment type="caution">
    <text evidence="12">The sequence shown here is derived from an EMBL/GenBank/DDBJ whole genome shotgun (WGS) entry which is preliminary data.</text>
</comment>
<reference evidence="12 13" key="1">
    <citation type="submission" date="2014-09" db="EMBL/GenBank/DDBJ databases">
        <title>Vibrio maritimus JCM 19240. (C210) whole genome shotgun sequence.</title>
        <authorList>
            <person name="Sawabe T."/>
            <person name="Meirelles P."/>
            <person name="Nakanishi M."/>
            <person name="Sayaka M."/>
            <person name="Hattori M."/>
            <person name="Ohkuma M."/>
        </authorList>
    </citation>
    <scope>NUCLEOTIDE SEQUENCE [LARGE SCALE GENOMIC DNA]</scope>
    <source>
        <strain evidence="12 13">JCM 19240</strain>
    </source>
</reference>
<keyword evidence="4" id="KW-1003">Cell membrane</keyword>
<dbReference type="InterPro" id="IPR004668">
    <property type="entry name" value="Anaer_Dcu_memb_transpt"/>
</dbReference>
<dbReference type="EMBL" id="BBMT01000008">
    <property type="protein sequence ID" value="GAL35911.1"/>
    <property type="molecule type" value="Genomic_DNA"/>
</dbReference>
<dbReference type="PANTHER" id="PTHR36106:SF3">
    <property type="entry name" value="ANAEROBIC C4-DICARBOXYLATE TRANSPORTER DCUB"/>
    <property type="match status" value="1"/>
</dbReference>
<dbReference type="GO" id="GO:0015556">
    <property type="term" value="F:C4-dicarboxylate transmembrane transporter activity"/>
    <property type="evidence" value="ECO:0007669"/>
    <property type="project" value="InterPro"/>
</dbReference>
<proteinExistence type="inferred from homology"/>
<dbReference type="Pfam" id="PF03605">
    <property type="entry name" value="DcuA_DcuB"/>
    <property type="match status" value="1"/>
</dbReference>
<dbReference type="GO" id="GO:0005886">
    <property type="term" value="C:plasma membrane"/>
    <property type="evidence" value="ECO:0007669"/>
    <property type="project" value="UniProtKB-SubCell"/>
</dbReference>
<organism evidence="12 13">
    <name type="scientific">Vibrio maritimus</name>
    <dbReference type="NCBI Taxonomy" id="990268"/>
    <lineage>
        <taxon>Bacteria</taxon>
        <taxon>Pseudomonadati</taxon>
        <taxon>Pseudomonadota</taxon>
        <taxon>Gammaproteobacteria</taxon>
        <taxon>Vibrionales</taxon>
        <taxon>Vibrionaceae</taxon>
        <taxon>Vibrio</taxon>
    </lineage>
</organism>
<evidence type="ECO:0000256" key="8">
    <source>
        <dbReference type="ARBA" id="ARBA00023136"/>
    </source>
</evidence>
<comment type="catalytic activity">
    <reaction evidence="9">
        <text>L-aspartate(in) + succinate(out) = L-aspartate(out) + succinate(in)</text>
        <dbReference type="Rhea" id="RHEA:29343"/>
        <dbReference type="ChEBI" id="CHEBI:29991"/>
        <dbReference type="ChEBI" id="CHEBI:30031"/>
    </reaction>
    <physiologicalReaction direction="right-to-left" evidence="9">
        <dbReference type="Rhea" id="RHEA:29345"/>
    </physiologicalReaction>
</comment>
<dbReference type="PANTHER" id="PTHR36106">
    <property type="entry name" value="ANAEROBIC C4-DICARBOXYLATE TRANSPORTER DCUB"/>
    <property type="match status" value="1"/>
</dbReference>
<evidence type="ECO:0000256" key="4">
    <source>
        <dbReference type="ARBA" id="ARBA00022475"/>
    </source>
</evidence>
<evidence type="ECO:0000256" key="9">
    <source>
        <dbReference type="ARBA" id="ARBA00034237"/>
    </source>
</evidence>
<comment type="catalytic activity">
    <reaction evidence="11">
        <text>fumarate(in) + succinate(out) = fumarate(out) + succinate(in)</text>
        <dbReference type="Rhea" id="RHEA:29323"/>
        <dbReference type="ChEBI" id="CHEBI:29806"/>
        <dbReference type="ChEBI" id="CHEBI:30031"/>
    </reaction>
    <physiologicalReaction direction="right-to-left" evidence="11">
        <dbReference type="Rhea" id="RHEA:29325"/>
    </physiologicalReaction>
</comment>
<gene>
    <name evidence="12" type="ORF">JCM19240_4846</name>
</gene>
<evidence type="ECO:0000256" key="10">
    <source>
        <dbReference type="ARBA" id="ARBA00034284"/>
    </source>
</evidence>